<evidence type="ECO:0000256" key="1">
    <source>
        <dbReference type="ARBA" id="ARBA00007894"/>
    </source>
</evidence>
<dbReference type="Pfam" id="PF19269">
    <property type="entry name" value="Anticodon_2"/>
    <property type="match status" value="1"/>
</dbReference>
<evidence type="ECO:0000256" key="7">
    <source>
        <dbReference type="RuleBase" id="RU363037"/>
    </source>
</evidence>
<accession>A0A7Y9DTY3</accession>
<dbReference type="Gene3D" id="1.10.10.350">
    <property type="match status" value="1"/>
</dbReference>
<dbReference type="InterPro" id="IPR000924">
    <property type="entry name" value="Glu/Gln-tRNA-synth"/>
</dbReference>
<evidence type="ECO:0000313" key="11">
    <source>
        <dbReference type="Proteomes" id="UP000535890"/>
    </source>
</evidence>
<dbReference type="SUPFAM" id="SSF52374">
    <property type="entry name" value="Nucleotidylyl transferase"/>
    <property type="match status" value="1"/>
</dbReference>
<sequence>MLDRATVDSLFPADLPETEEWEQRYPPREVGDGAFVTRFGPSPTGFVHIGGIYTAMVSRDLAHSTGGTYFLRIEDTDQAREVAGADVQFARAFDAFDLRPDEGPLSGHEDDGPYGPYRQSQRGEIYLSFVRELLRRGLAYPDFATKEELAEISDAQKKLKLPTGYYGRWAPWRDADEGEVTRRLEAGDPYVVRFRSEGKVGERVAFTDRLRGRVEAEDNHNDVVILKTSATEPRLPTYHFAHVVDDHLMRTSLVVRGDEWLSSVPTHLQLFTALGFPQVEYAHLAPLMKQEGSSRRKLSKRKDDEASVDFYLQAGYPTDAVLYYLRGLANSPLAEVPLAEALATPLQLDRFQSAGPLVDMVKLADICADHIATLPAADVLAGVRGWAQEYDSTLVEVLDENEKLALAAIDVERVGVDNPRKDLACWSEFRTAYGFFFPELFSDVTDPADERFNGLDPALVARLAEDLAARYVQEGDQPTWFQQIRDLAERHGFAPNPKTYKKDPDAYPGMLRDAANVIRVLVTGAQRSPDLYEVTRVLGGDEVVRRIRAVA</sequence>
<dbReference type="InterPro" id="IPR008925">
    <property type="entry name" value="aa_tRNA-synth_I_cd-bd_sf"/>
</dbReference>
<evidence type="ECO:0000256" key="5">
    <source>
        <dbReference type="ARBA" id="ARBA00022917"/>
    </source>
</evidence>
<protein>
    <submittedName>
        <fullName evidence="10">Glutamyl-tRNA synthetase</fullName>
        <ecNumber evidence="10">6.1.1.17</ecNumber>
    </submittedName>
</protein>
<dbReference type="InterPro" id="IPR001412">
    <property type="entry name" value="aa-tRNA-synth_I_CS"/>
</dbReference>
<dbReference type="InterPro" id="IPR045462">
    <property type="entry name" value="aa-tRNA-synth_I_cd-bd"/>
</dbReference>
<evidence type="ECO:0000256" key="6">
    <source>
        <dbReference type="ARBA" id="ARBA00023146"/>
    </source>
</evidence>
<evidence type="ECO:0000259" key="8">
    <source>
        <dbReference type="Pfam" id="PF00749"/>
    </source>
</evidence>
<feature type="domain" description="Aminoacyl-tRNA synthetase class I anticodon-binding" evidence="9">
    <location>
        <begin position="512"/>
        <end position="550"/>
    </location>
</feature>
<feature type="domain" description="Glutamyl/glutaminyl-tRNA synthetase class Ib catalytic" evidence="8">
    <location>
        <begin position="36"/>
        <end position="331"/>
    </location>
</feature>
<organism evidence="10 11">
    <name type="scientific">Actinomycetospora corticicola</name>
    <dbReference type="NCBI Taxonomy" id="663602"/>
    <lineage>
        <taxon>Bacteria</taxon>
        <taxon>Bacillati</taxon>
        <taxon>Actinomycetota</taxon>
        <taxon>Actinomycetes</taxon>
        <taxon>Pseudonocardiales</taxon>
        <taxon>Pseudonocardiaceae</taxon>
        <taxon>Actinomycetospora</taxon>
    </lineage>
</organism>
<dbReference type="GO" id="GO:0000049">
    <property type="term" value="F:tRNA binding"/>
    <property type="evidence" value="ECO:0007669"/>
    <property type="project" value="InterPro"/>
</dbReference>
<dbReference type="PROSITE" id="PS00178">
    <property type="entry name" value="AA_TRNA_LIGASE_I"/>
    <property type="match status" value="1"/>
</dbReference>
<dbReference type="GO" id="GO:0004818">
    <property type="term" value="F:glutamate-tRNA ligase activity"/>
    <property type="evidence" value="ECO:0007669"/>
    <property type="project" value="UniProtKB-EC"/>
</dbReference>
<comment type="similarity">
    <text evidence="1">Belongs to the class-I aminoacyl-tRNA synthetase family. Glutamate--tRNA ligase type 1 subfamily.</text>
</comment>
<dbReference type="RefSeq" id="WP_179793307.1">
    <property type="nucleotide sequence ID" value="NZ_BAABHP010000004.1"/>
</dbReference>
<evidence type="ECO:0000259" key="9">
    <source>
        <dbReference type="Pfam" id="PF19269"/>
    </source>
</evidence>
<dbReference type="PANTHER" id="PTHR43311">
    <property type="entry name" value="GLUTAMATE--TRNA LIGASE"/>
    <property type="match status" value="1"/>
</dbReference>
<dbReference type="Proteomes" id="UP000535890">
    <property type="component" value="Unassembled WGS sequence"/>
</dbReference>
<dbReference type="InterPro" id="IPR014729">
    <property type="entry name" value="Rossmann-like_a/b/a_fold"/>
</dbReference>
<dbReference type="GO" id="GO:0005524">
    <property type="term" value="F:ATP binding"/>
    <property type="evidence" value="ECO:0007669"/>
    <property type="project" value="UniProtKB-KW"/>
</dbReference>
<dbReference type="PANTHER" id="PTHR43311:SF2">
    <property type="entry name" value="GLUTAMATE--TRNA LIGASE, MITOCHONDRIAL-RELATED"/>
    <property type="match status" value="1"/>
</dbReference>
<dbReference type="InterPro" id="IPR020058">
    <property type="entry name" value="Glu/Gln-tRNA-synth_Ib_cat-dom"/>
</dbReference>
<dbReference type="InterPro" id="IPR020751">
    <property type="entry name" value="aa-tRNA-synth_I_codon-bd_sub2"/>
</dbReference>
<dbReference type="SUPFAM" id="SSF48163">
    <property type="entry name" value="An anticodon-binding domain of class I aminoacyl-tRNA synthetases"/>
    <property type="match status" value="1"/>
</dbReference>
<dbReference type="GO" id="GO:0006424">
    <property type="term" value="P:glutamyl-tRNA aminoacylation"/>
    <property type="evidence" value="ECO:0007669"/>
    <property type="project" value="TreeGrafter"/>
</dbReference>
<dbReference type="EC" id="6.1.1.17" evidence="10"/>
<keyword evidence="6 7" id="KW-0030">Aminoacyl-tRNA synthetase</keyword>
<dbReference type="InterPro" id="IPR049940">
    <property type="entry name" value="GluQ/Sye"/>
</dbReference>
<proteinExistence type="inferred from homology"/>
<comment type="caution">
    <text evidence="10">The sequence shown here is derived from an EMBL/GenBank/DDBJ whole genome shotgun (WGS) entry which is preliminary data.</text>
</comment>
<keyword evidence="3 7" id="KW-0547">Nucleotide-binding</keyword>
<evidence type="ECO:0000256" key="2">
    <source>
        <dbReference type="ARBA" id="ARBA00022598"/>
    </source>
</evidence>
<keyword evidence="11" id="KW-1185">Reference proteome</keyword>
<keyword evidence="4 7" id="KW-0067">ATP-binding</keyword>
<keyword evidence="5 7" id="KW-0648">Protein biosynthesis</keyword>
<dbReference type="AlphaFoldDB" id="A0A7Y9DTY3"/>
<evidence type="ECO:0000256" key="3">
    <source>
        <dbReference type="ARBA" id="ARBA00022741"/>
    </source>
</evidence>
<keyword evidence="2 7" id="KW-0436">Ligase</keyword>
<dbReference type="Pfam" id="PF00749">
    <property type="entry name" value="tRNA-synt_1c"/>
    <property type="match status" value="1"/>
</dbReference>
<reference evidence="10 11" key="1">
    <citation type="submission" date="2020-07" db="EMBL/GenBank/DDBJ databases">
        <title>Sequencing the genomes of 1000 actinobacteria strains.</title>
        <authorList>
            <person name="Klenk H.-P."/>
        </authorList>
    </citation>
    <scope>NUCLEOTIDE SEQUENCE [LARGE SCALE GENOMIC DNA]</scope>
    <source>
        <strain evidence="10 11">DSM 45772</strain>
    </source>
</reference>
<dbReference type="Gene3D" id="3.40.50.620">
    <property type="entry name" value="HUPs"/>
    <property type="match status" value="1"/>
</dbReference>
<dbReference type="EMBL" id="JACCBN010000001">
    <property type="protein sequence ID" value="NYD35476.1"/>
    <property type="molecule type" value="Genomic_DNA"/>
</dbReference>
<dbReference type="PRINTS" id="PR00987">
    <property type="entry name" value="TRNASYNTHGLU"/>
</dbReference>
<evidence type="ECO:0000256" key="4">
    <source>
        <dbReference type="ARBA" id="ARBA00022840"/>
    </source>
</evidence>
<gene>
    <name evidence="10" type="ORF">BJ983_001578</name>
</gene>
<name>A0A7Y9DTY3_9PSEU</name>
<dbReference type="GO" id="GO:0005829">
    <property type="term" value="C:cytosol"/>
    <property type="evidence" value="ECO:0007669"/>
    <property type="project" value="TreeGrafter"/>
</dbReference>
<evidence type="ECO:0000313" key="10">
    <source>
        <dbReference type="EMBL" id="NYD35476.1"/>
    </source>
</evidence>